<dbReference type="InterPro" id="IPR019410">
    <property type="entry name" value="Methyltransf_16"/>
</dbReference>
<dbReference type="GO" id="GO:0005737">
    <property type="term" value="C:cytoplasm"/>
    <property type="evidence" value="ECO:0007669"/>
    <property type="project" value="UniProtKB-SubCell"/>
</dbReference>
<evidence type="ECO:0000256" key="8">
    <source>
        <dbReference type="ARBA" id="ARBA00023242"/>
    </source>
</evidence>
<comment type="caution">
    <text evidence="10">The sequence shown here is derived from an EMBL/GenBank/DDBJ whole genome shotgun (WGS) entry which is preliminary data.</text>
</comment>
<dbReference type="EC" id="2.1.1.85" evidence="3"/>
<evidence type="ECO:0000256" key="1">
    <source>
        <dbReference type="ARBA" id="ARBA00004123"/>
    </source>
</evidence>
<sequence>MSLKLPDVELVWASDDTIKRRLTEEGFNKDDILRDTTQSDRITHVYEGGFKVWECCYDLCKLIHSESSLIRGRRVLELGCGAGLPAILCALRGAAHITLHDYNEYVIRCFTQENLRLNGIDESRYCLRSGPWSDIRSATRPHYYDIIITSETIYNTDDYDSLHDAFNYALSPTGIIWVAAKIFYFGVGGNVPTFMEFVANRGIFKVSTKQSISSDIPRVILELKR</sequence>
<dbReference type="CDD" id="cd02440">
    <property type="entry name" value="AdoMet_MTases"/>
    <property type="match status" value="1"/>
</dbReference>
<evidence type="ECO:0000313" key="10">
    <source>
        <dbReference type="EMBL" id="KAJ1360961.1"/>
    </source>
</evidence>
<evidence type="ECO:0000256" key="2">
    <source>
        <dbReference type="ARBA" id="ARBA00004496"/>
    </source>
</evidence>
<dbReference type="Proteomes" id="UP001196413">
    <property type="component" value="Unassembled WGS sequence"/>
</dbReference>
<keyword evidence="11" id="KW-1185">Reference proteome</keyword>
<evidence type="ECO:0000256" key="6">
    <source>
        <dbReference type="ARBA" id="ARBA00022679"/>
    </source>
</evidence>
<name>A0AAD5N5L0_PARTN</name>
<keyword evidence="5" id="KW-0489">Methyltransferase</keyword>
<evidence type="ECO:0000256" key="5">
    <source>
        <dbReference type="ARBA" id="ARBA00022603"/>
    </source>
</evidence>
<dbReference type="Pfam" id="PF10294">
    <property type="entry name" value="Methyltransf_16"/>
    <property type="match status" value="1"/>
</dbReference>
<proteinExistence type="inferred from homology"/>
<keyword evidence="6" id="KW-0808">Transferase</keyword>
<keyword evidence="8" id="KW-0539">Nucleus</keyword>
<organism evidence="10 11">
    <name type="scientific">Parelaphostrongylus tenuis</name>
    <name type="common">Meningeal worm</name>
    <dbReference type="NCBI Taxonomy" id="148309"/>
    <lineage>
        <taxon>Eukaryota</taxon>
        <taxon>Metazoa</taxon>
        <taxon>Ecdysozoa</taxon>
        <taxon>Nematoda</taxon>
        <taxon>Chromadorea</taxon>
        <taxon>Rhabditida</taxon>
        <taxon>Rhabditina</taxon>
        <taxon>Rhabditomorpha</taxon>
        <taxon>Strongyloidea</taxon>
        <taxon>Metastrongylidae</taxon>
        <taxon>Parelaphostrongylus</taxon>
    </lineage>
</organism>
<evidence type="ECO:0000256" key="3">
    <source>
        <dbReference type="ARBA" id="ARBA00012533"/>
    </source>
</evidence>
<evidence type="ECO:0000256" key="9">
    <source>
        <dbReference type="ARBA" id="ARBA00038126"/>
    </source>
</evidence>
<gene>
    <name evidence="10" type="ORF">KIN20_020097</name>
</gene>
<dbReference type="Gene3D" id="3.40.50.150">
    <property type="entry name" value="Vaccinia Virus protein VP39"/>
    <property type="match status" value="1"/>
</dbReference>
<comment type="similarity">
    <text evidence="9">Belongs to the methyltransferase superfamily. METTL18 family.</text>
</comment>
<evidence type="ECO:0000313" key="11">
    <source>
        <dbReference type="Proteomes" id="UP001196413"/>
    </source>
</evidence>
<dbReference type="PANTHER" id="PTHR14614:SF39">
    <property type="entry name" value="HISTIDINE PROTEIN METHYLTRANSFERASE 1 HOMOLOG"/>
    <property type="match status" value="1"/>
</dbReference>
<evidence type="ECO:0000256" key="4">
    <source>
        <dbReference type="ARBA" id="ARBA00022490"/>
    </source>
</evidence>
<dbReference type="EMBL" id="JAHQIW010004047">
    <property type="protein sequence ID" value="KAJ1360961.1"/>
    <property type="molecule type" value="Genomic_DNA"/>
</dbReference>
<dbReference type="AlphaFoldDB" id="A0AAD5N5L0"/>
<dbReference type="InterPro" id="IPR029063">
    <property type="entry name" value="SAM-dependent_MTases_sf"/>
</dbReference>
<accession>A0AAD5N5L0</accession>
<keyword evidence="7" id="KW-0949">S-adenosyl-L-methionine</keyword>
<evidence type="ECO:0000256" key="7">
    <source>
        <dbReference type="ARBA" id="ARBA00022691"/>
    </source>
</evidence>
<dbReference type="SUPFAM" id="SSF53335">
    <property type="entry name" value="S-adenosyl-L-methionine-dependent methyltransferases"/>
    <property type="match status" value="1"/>
</dbReference>
<protein>
    <recommendedName>
        <fullName evidence="3">protein-histidine N-methyltransferase</fullName>
        <ecNumber evidence="3">2.1.1.85</ecNumber>
    </recommendedName>
</protein>
<comment type="subcellular location">
    <subcellularLocation>
        <location evidence="2">Cytoplasm</location>
    </subcellularLocation>
    <subcellularLocation>
        <location evidence="1">Nucleus</location>
    </subcellularLocation>
</comment>
<dbReference type="GO" id="GO:0018064">
    <property type="term" value="F:protein-L-histidine N-tele-methyltransferase activity"/>
    <property type="evidence" value="ECO:0007669"/>
    <property type="project" value="UniProtKB-EC"/>
</dbReference>
<keyword evidence="4" id="KW-0963">Cytoplasm</keyword>
<reference evidence="10" key="1">
    <citation type="submission" date="2021-06" db="EMBL/GenBank/DDBJ databases">
        <title>Parelaphostrongylus tenuis whole genome reference sequence.</title>
        <authorList>
            <person name="Garwood T.J."/>
            <person name="Larsen P.A."/>
            <person name="Fountain-Jones N.M."/>
            <person name="Garbe J.R."/>
            <person name="Macchietto M.G."/>
            <person name="Kania S.A."/>
            <person name="Gerhold R.W."/>
            <person name="Richards J.E."/>
            <person name="Wolf T.M."/>
        </authorList>
    </citation>
    <scope>NUCLEOTIDE SEQUENCE</scope>
    <source>
        <strain evidence="10">MNPRO001-30</strain>
        <tissue evidence="10">Meninges</tissue>
    </source>
</reference>
<dbReference type="PANTHER" id="PTHR14614">
    <property type="entry name" value="HEPATOCELLULAR CARCINOMA-ASSOCIATED ANTIGEN"/>
    <property type="match status" value="1"/>
</dbReference>
<dbReference type="GO" id="GO:0005634">
    <property type="term" value="C:nucleus"/>
    <property type="evidence" value="ECO:0007669"/>
    <property type="project" value="UniProtKB-SubCell"/>
</dbReference>
<dbReference type="GO" id="GO:0032259">
    <property type="term" value="P:methylation"/>
    <property type="evidence" value="ECO:0007669"/>
    <property type="project" value="UniProtKB-KW"/>
</dbReference>